<evidence type="ECO:0000256" key="1">
    <source>
        <dbReference type="SAM" id="MobiDB-lite"/>
    </source>
</evidence>
<dbReference type="OrthoDB" id="3842014at2759"/>
<dbReference type="KEGG" id="bcom:BAUCODRAFT_275033"/>
<dbReference type="eggNOG" id="ENOG502RKXR">
    <property type="taxonomic scope" value="Eukaryota"/>
</dbReference>
<dbReference type="EMBL" id="KB445562">
    <property type="protein sequence ID" value="EMC92069.1"/>
    <property type="molecule type" value="Genomic_DNA"/>
</dbReference>
<protein>
    <submittedName>
        <fullName evidence="2">Uncharacterized protein</fullName>
    </submittedName>
</protein>
<dbReference type="Proteomes" id="UP000011761">
    <property type="component" value="Unassembled WGS sequence"/>
</dbReference>
<feature type="region of interest" description="Disordered" evidence="1">
    <location>
        <begin position="428"/>
        <end position="454"/>
    </location>
</feature>
<evidence type="ECO:0000313" key="3">
    <source>
        <dbReference type="Proteomes" id="UP000011761"/>
    </source>
</evidence>
<dbReference type="AlphaFoldDB" id="M2MZG9"/>
<proteinExistence type="predicted"/>
<sequence length="454" mass="51674">MASECSFNSDTGDLQTPSLGGSGSPMIVDPRQEHLEQDFTTSHNNRPPRWVNATLDQFGGTAMYHLYRLGEQRDPFPNPRQTLYEIQQAVNERTSLGDGGFVNIGEIPSGLGRFEWLELNVDDVWAQQIGFTDPSQIEEARGAGYFSRGPYPQDSPMTVWYPYRPYLNPDSEPGVPGQWAFHTSYPANSDKQKAESFFGGLLGREPTAKDVWHLRIQLLDPRSENVDLVWIPHQKEDSDSDDNDGNELIPFGHKLGQVDPFSGLIHNPLNRGENDQTGGYNADYYTRSINRRAYTLDRQRAHHNHAEPHKSWVVDKSGHWMQWPGYGTLNWSIKDAVERMNKWRVQKLSRDGWPAKRAEAGTAAPVQRKGYTDGQLDWLMDDIKKGKGKLTMRISKLAAEFNRRFKEERPDSGVQSCVNRLIAQYKKYGDRKPKTGTQDGTPEQESEAEDEEEM</sequence>
<feature type="compositionally biased region" description="Acidic residues" evidence="1">
    <location>
        <begin position="442"/>
        <end position="454"/>
    </location>
</feature>
<dbReference type="HOGENOM" id="CLU_527830_0_0_1"/>
<dbReference type="GeneID" id="19110586"/>
<feature type="compositionally biased region" description="Polar residues" evidence="1">
    <location>
        <begin position="1"/>
        <end position="19"/>
    </location>
</feature>
<accession>M2MZG9</accession>
<dbReference type="RefSeq" id="XP_007680577.1">
    <property type="nucleotide sequence ID" value="XM_007682387.1"/>
</dbReference>
<keyword evidence="3" id="KW-1185">Reference proteome</keyword>
<name>M2MZG9_BAUPA</name>
<gene>
    <name evidence="2" type="ORF">BAUCODRAFT_275033</name>
</gene>
<organism evidence="2 3">
    <name type="scientific">Baudoinia panamericana (strain UAMH 10762)</name>
    <name type="common">Angels' share fungus</name>
    <name type="synonym">Baudoinia compniacensis (strain UAMH 10762)</name>
    <dbReference type="NCBI Taxonomy" id="717646"/>
    <lineage>
        <taxon>Eukaryota</taxon>
        <taxon>Fungi</taxon>
        <taxon>Dikarya</taxon>
        <taxon>Ascomycota</taxon>
        <taxon>Pezizomycotina</taxon>
        <taxon>Dothideomycetes</taxon>
        <taxon>Dothideomycetidae</taxon>
        <taxon>Mycosphaerellales</taxon>
        <taxon>Teratosphaeriaceae</taxon>
        <taxon>Baudoinia</taxon>
    </lineage>
</organism>
<reference evidence="2 3" key="1">
    <citation type="journal article" date="2012" name="PLoS Pathog.">
        <title>Diverse lifestyles and strategies of plant pathogenesis encoded in the genomes of eighteen Dothideomycetes fungi.</title>
        <authorList>
            <person name="Ohm R.A."/>
            <person name="Feau N."/>
            <person name="Henrissat B."/>
            <person name="Schoch C.L."/>
            <person name="Horwitz B.A."/>
            <person name="Barry K.W."/>
            <person name="Condon B.J."/>
            <person name="Copeland A.C."/>
            <person name="Dhillon B."/>
            <person name="Glaser F."/>
            <person name="Hesse C.N."/>
            <person name="Kosti I."/>
            <person name="LaButti K."/>
            <person name="Lindquist E.A."/>
            <person name="Lucas S."/>
            <person name="Salamov A.A."/>
            <person name="Bradshaw R.E."/>
            <person name="Ciuffetti L."/>
            <person name="Hamelin R.C."/>
            <person name="Kema G.H.J."/>
            <person name="Lawrence C."/>
            <person name="Scott J.A."/>
            <person name="Spatafora J.W."/>
            <person name="Turgeon B.G."/>
            <person name="de Wit P.J.G.M."/>
            <person name="Zhong S."/>
            <person name="Goodwin S.B."/>
            <person name="Grigoriev I.V."/>
        </authorList>
    </citation>
    <scope>NUCLEOTIDE SEQUENCE [LARGE SCALE GENOMIC DNA]</scope>
    <source>
        <strain evidence="2 3">UAMH 10762</strain>
    </source>
</reference>
<evidence type="ECO:0000313" key="2">
    <source>
        <dbReference type="EMBL" id="EMC92069.1"/>
    </source>
</evidence>
<feature type="region of interest" description="Disordered" evidence="1">
    <location>
        <begin position="1"/>
        <end position="28"/>
    </location>
</feature>